<proteinExistence type="predicted"/>
<evidence type="ECO:0000313" key="1">
    <source>
        <dbReference type="EMBL" id="KAI9904953.1"/>
    </source>
</evidence>
<reference evidence="1" key="1">
    <citation type="submission" date="2022-10" db="EMBL/GenBank/DDBJ databases">
        <title>Complete Genome of Trichothecium roseum strain YXFP-22015, a Plant Pathogen Isolated from Citrus.</title>
        <authorList>
            <person name="Wang Y."/>
            <person name="Zhu L."/>
        </authorList>
    </citation>
    <scope>NUCLEOTIDE SEQUENCE</scope>
    <source>
        <strain evidence="1">YXFP-22015</strain>
    </source>
</reference>
<keyword evidence="2" id="KW-1185">Reference proteome</keyword>
<evidence type="ECO:0000313" key="2">
    <source>
        <dbReference type="Proteomes" id="UP001163324"/>
    </source>
</evidence>
<name>A0ACC0VGR2_9HYPO</name>
<dbReference type="Proteomes" id="UP001163324">
    <property type="component" value="Chromosome 1"/>
</dbReference>
<gene>
    <name evidence="1" type="ORF">N3K66_001482</name>
</gene>
<comment type="caution">
    <text evidence="1">The sequence shown here is derived from an EMBL/GenBank/DDBJ whole genome shotgun (WGS) entry which is preliminary data.</text>
</comment>
<sequence length="717" mass="75126">MDHTKLVQDLHQKLTDLDHKVQVYRRDLIADFQRHYHHALLDVSPDTAREVKQSVAQSLAAYPSLFSSPADVDLLSFNNLSIINGPDLRSGSIMGTENVDNITASNRSSNRAGHRATLSNEPADSQVIVSEGGSGSAAGAGAGAGAGVGACAGIGTGPGVHRRPAPPHAVFGGAAAARTGLLIESANTGAGRSHEREKEFQGLFTPSYLPLLDGSSSIYPPSPPVTANSDFVPPAAGTAGYGVTTGTPMGSQGLGQAMEGPPARGPGEIGESAQQPEQLPDRPATTPKQTNQGTTSSLSDTTDSRQRRSALRRSSSSSNNNQSPKSPRRVRFDFEGVEVLPTASPLPTDNFPQRTSSPIPSEDLLESDAILGDGKEIEEQGMPDPPPRKISSSEALRALSRAPLDEGTVWTIVNPEADESAAEGQRGKMASPITETTAKDTPPAAPEPPRTSAIPPIRKPLTSLKSVRESPAEDSDDDSSDEDFISMGKPKSFSTKPSLQSAPATPSTKSTKPVKSPKPAKPAIAAKPAGKAGIHRTASFSLGDDETTSEEEEEDEMFEFEGGGLSAPPRPKPAPSSPAEEEREPSPPLTDDKSDYSSAAYATSPAVPISRPRAGSGTSTPTTNKFQPGSIGSYKGRAVVMPVVKNEDLHAQAASLGEFNTFVGGLDGRSGMDEGDLNSFRASLVHTGFSGTPRSLTERMMLEDAMAERAVQSEAHQ</sequence>
<organism evidence="1 2">
    <name type="scientific">Trichothecium roseum</name>
    <dbReference type="NCBI Taxonomy" id="47278"/>
    <lineage>
        <taxon>Eukaryota</taxon>
        <taxon>Fungi</taxon>
        <taxon>Dikarya</taxon>
        <taxon>Ascomycota</taxon>
        <taxon>Pezizomycotina</taxon>
        <taxon>Sordariomycetes</taxon>
        <taxon>Hypocreomycetidae</taxon>
        <taxon>Hypocreales</taxon>
        <taxon>Hypocreales incertae sedis</taxon>
        <taxon>Trichothecium</taxon>
    </lineage>
</organism>
<accession>A0ACC0VGR2</accession>
<dbReference type="EMBL" id="CM047940">
    <property type="protein sequence ID" value="KAI9904953.1"/>
    <property type="molecule type" value="Genomic_DNA"/>
</dbReference>
<protein>
    <submittedName>
        <fullName evidence="1">Uncharacterized protein</fullName>
    </submittedName>
</protein>